<evidence type="ECO:0000313" key="1">
    <source>
        <dbReference type="EMBL" id="ERI08097.1"/>
    </source>
</evidence>
<comment type="caution">
    <text evidence="1">The sequence shown here is derived from an EMBL/GenBank/DDBJ whole genome shotgun (WGS) entry which is preliminary data.</text>
</comment>
<dbReference type="AlphaFoldDB" id="U1Y7E9"/>
<keyword evidence="2" id="KW-1185">Reference proteome</keyword>
<gene>
    <name evidence="1" type="ORF">HMPREF0083_03826</name>
</gene>
<organism evidence="1 2">
    <name type="scientific">Aneurinibacillus aneurinilyticus ATCC 12856</name>
    <dbReference type="NCBI Taxonomy" id="649747"/>
    <lineage>
        <taxon>Bacteria</taxon>
        <taxon>Bacillati</taxon>
        <taxon>Bacillota</taxon>
        <taxon>Bacilli</taxon>
        <taxon>Bacillales</taxon>
        <taxon>Paenibacillaceae</taxon>
        <taxon>Aneurinibacillus group</taxon>
        <taxon>Aneurinibacillus</taxon>
    </lineage>
</organism>
<proteinExistence type="predicted"/>
<name>U1Y7E9_ANEAE</name>
<dbReference type="EMBL" id="AWSJ01000229">
    <property type="protein sequence ID" value="ERI08097.1"/>
    <property type="molecule type" value="Genomic_DNA"/>
</dbReference>
<evidence type="ECO:0000313" key="2">
    <source>
        <dbReference type="Proteomes" id="UP000016511"/>
    </source>
</evidence>
<accession>U1Y7E9</accession>
<dbReference type="Proteomes" id="UP000016511">
    <property type="component" value="Unassembled WGS sequence"/>
</dbReference>
<sequence>MREDKGKDGEIMDTSLKNSQIVLHEELEKRLEEVRPLRKEEHEHYALWKDTVTGEHYVRYVQHHLNLMEGGIEEVFDHLLPVDTDDVLAIVLDGQDYTYPEMWTKTYLRGSDKDAYVWFDPSGLSKDLDDDTKGREISEMLDAFKQGKKFDDESIRKLLNQIDNMLDDKE</sequence>
<dbReference type="eggNOG" id="ENOG503362Z">
    <property type="taxonomic scope" value="Bacteria"/>
</dbReference>
<dbReference type="HOGENOM" id="CLU_1684848_0_0_9"/>
<reference evidence="1 2" key="1">
    <citation type="submission" date="2013-08" db="EMBL/GenBank/DDBJ databases">
        <authorList>
            <person name="Weinstock G."/>
            <person name="Sodergren E."/>
            <person name="Wylie T."/>
            <person name="Fulton L."/>
            <person name="Fulton R."/>
            <person name="Fronick C."/>
            <person name="O'Laughlin M."/>
            <person name="Godfrey J."/>
            <person name="Miner T."/>
            <person name="Herter B."/>
            <person name="Appelbaum E."/>
            <person name="Cordes M."/>
            <person name="Lek S."/>
            <person name="Wollam A."/>
            <person name="Pepin K.H."/>
            <person name="Palsikar V.B."/>
            <person name="Mitreva M."/>
            <person name="Wilson R.K."/>
        </authorList>
    </citation>
    <scope>NUCLEOTIDE SEQUENCE [LARGE SCALE GENOMIC DNA]</scope>
    <source>
        <strain evidence="1 2">ATCC 12856</strain>
    </source>
</reference>
<protein>
    <submittedName>
        <fullName evidence="1">Uncharacterized protein</fullName>
    </submittedName>
</protein>
<dbReference type="PATRIC" id="fig|649747.3.peg.3476"/>